<reference evidence="1 2" key="1">
    <citation type="journal article" date="2021" name="Commun. Biol.">
        <title>The genome of Shorea leprosula (Dipterocarpaceae) highlights the ecological relevance of drought in aseasonal tropical rainforests.</title>
        <authorList>
            <person name="Ng K.K.S."/>
            <person name="Kobayashi M.J."/>
            <person name="Fawcett J.A."/>
            <person name="Hatakeyama M."/>
            <person name="Paape T."/>
            <person name="Ng C.H."/>
            <person name="Ang C.C."/>
            <person name="Tnah L.H."/>
            <person name="Lee C.T."/>
            <person name="Nishiyama T."/>
            <person name="Sese J."/>
            <person name="O'Brien M.J."/>
            <person name="Copetti D."/>
            <person name="Mohd Noor M.I."/>
            <person name="Ong R.C."/>
            <person name="Putra M."/>
            <person name="Sireger I.Z."/>
            <person name="Indrioko S."/>
            <person name="Kosugi Y."/>
            <person name="Izuno A."/>
            <person name="Isagi Y."/>
            <person name="Lee S.L."/>
            <person name="Shimizu K.K."/>
        </authorList>
    </citation>
    <scope>NUCLEOTIDE SEQUENCE [LARGE SCALE GENOMIC DNA]</scope>
    <source>
        <strain evidence="1">214</strain>
    </source>
</reference>
<keyword evidence="2" id="KW-1185">Reference proteome</keyword>
<sequence length="67" mass="6844">MRVLLRTDSASRMASLAVILGGSGAVAWNGEGAKGGYSRCRAMVDDRCGLSGKKAVGGGRWLLMGAS</sequence>
<organism evidence="1 2">
    <name type="scientific">Rubroshorea leprosula</name>
    <dbReference type="NCBI Taxonomy" id="152421"/>
    <lineage>
        <taxon>Eukaryota</taxon>
        <taxon>Viridiplantae</taxon>
        <taxon>Streptophyta</taxon>
        <taxon>Embryophyta</taxon>
        <taxon>Tracheophyta</taxon>
        <taxon>Spermatophyta</taxon>
        <taxon>Magnoliopsida</taxon>
        <taxon>eudicotyledons</taxon>
        <taxon>Gunneridae</taxon>
        <taxon>Pentapetalae</taxon>
        <taxon>rosids</taxon>
        <taxon>malvids</taxon>
        <taxon>Malvales</taxon>
        <taxon>Dipterocarpaceae</taxon>
        <taxon>Rubroshorea</taxon>
    </lineage>
</organism>
<dbReference type="AlphaFoldDB" id="A0AAV5LT12"/>
<dbReference type="Proteomes" id="UP001054252">
    <property type="component" value="Unassembled WGS sequence"/>
</dbReference>
<accession>A0AAV5LT12</accession>
<gene>
    <name evidence="1" type="ORF">SLEP1_g47373</name>
</gene>
<evidence type="ECO:0008006" key="3">
    <source>
        <dbReference type="Google" id="ProtNLM"/>
    </source>
</evidence>
<dbReference type="EMBL" id="BPVZ01000136">
    <property type="protein sequence ID" value="GKV39627.1"/>
    <property type="molecule type" value="Genomic_DNA"/>
</dbReference>
<evidence type="ECO:0000313" key="1">
    <source>
        <dbReference type="EMBL" id="GKV39627.1"/>
    </source>
</evidence>
<protein>
    <recommendedName>
        <fullName evidence="3">Secreted protein</fullName>
    </recommendedName>
</protein>
<name>A0AAV5LT12_9ROSI</name>
<comment type="caution">
    <text evidence="1">The sequence shown here is derived from an EMBL/GenBank/DDBJ whole genome shotgun (WGS) entry which is preliminary data.</text>
</comment>
<proteinExistence type="predicted"/>
<evidence type="ECO:0000313" key="2">
    <source>
        <dbReference type="Proteomes" id="UP001054252"/>
    </source>
</evidence>